<dbReference type="Gene3D" id="1.20.5.320">
    <property type="entry name" value="6-Phosphogluconate Dehydrogenase, domain 3"/>
    <property type="match status" value="2"/>
</dbReference>
<dbReference type="OrthoDB" id="2088252at2"/>
<dbReference type="Pfam" id="PF01391">
    <property type="entry name" value="Collagen"/>
    <property type="match status" value="1"/>
</dbReference>
<dbReference type="Proteomes" id="UP000005835">
    <property type="component" value="Unassembled WGS sequence"/>
</dbReference>
<feature type="region of interest" description="Disordered" evidence="1">
    <location>
        <begin position="145"/>
        <end position="169"/>
    </location>
</feature>
<dbReference type="RefSeq" id="WP_005434640.1">
    <property type="nucleotide sequence ID" value="NZ_JH815515.1"/>
</dbReference>
<feature type="region of interest" description="Disordered" evidence="1">
    <location>
        <begin position="65"/>
        <end position="92"/>
    </location>
</feature>
<dbReference type="PANTHER" id="PTHR24637">
    <property type="entry name" value="COLLAGEN"/>
    <property type="match status" value="1"/>
</dbReference>
<keyword evidence="3" id="KW-1185">Reference proteome</keyword>
<dbReference type="InterPro" id="IPR008160">
    <property type="entry name" value="Collagen"/>
</dbReference>
<evidence type="ECO:0008006" key="4">
    <source>
        <dbReference type="Google" id="ProtNLM"/>
    </source>
</evidence>
<evidence type="ECO:0000256" key="1">
    <source>
        <dbReference type="SAM" id="MobiDB-lite"/>
    </source>
</evidence>
<organism evidence="2 3">
    <name type="scientific">Sutterella wadsworthensis 2_1_59BFAA</name>
    <dbReference type="NCBI Taxonomy" id="742823"/>
    <lineage>
        <taxon>Bacteria</taxon>
        <taxon>Pseudomonadati</taxon>
        <taxon>Pseudomonadota</taxon>
        <taxon>Betaproteobacteria</taxon>
        <taxon>Burkholderiales</taxon>
        <taxon>Sutterellaceae</taxon>
        <taxon>Sutterella</taxon>
    </lineage>
</organism>
<dbReference type="HOGENOM" id="CLU_1165330_0_0_4"/>
<evidence type="ECO:0000313" key="2">
    <source>
        <dbReference type="EMBL" id="EKB31464.1"/>
    </source>
</evidence>
<dbReference type="EMBL" id="ADMG01000024">
    <property type="protein sequence ID" value="EKB31464.1"/>
    <property type="molecule type" value="Genomic_DNA"/>
</dbReference>
<dbReference type="STRING" id="742823.HMPREF9465_00942"/>
<proteinExistence type="predicted"/>
<reference evidence="2 3" key="1">
    <citation type="submission" date="2012-05" db="EMBL/GenBank/DDBJ databases">
        <title>The Genome Sequence of Sutterella wadsworthensis 2_1_59BFAA.</title>
        <authorList>
            <consortium name="The Broad Institute Genome Sequencing Platform"/>
            <person name="Earl A."/>
            <person name="Ward D."/>
            <person name="Feldgarden M."/>
            <person name="Gevers D."/>
            <person name="Daigneault M."/>
            <person name="Strauss J."/>
            <person name="Allen-Vercoe E."/>
            <person name="Walker B."/>
            <person name="Young S.K."/>
            <person name="Zeng Q."/>
            <person name="Gargeya S."/>
            <person name="Fitzgerald M."/>
            <person name="Haas B."/>
            <person name="Abouelleil A."/>
            <person name="Alvarado L."/>
            <person name="Arachchi H.M."/>
            <person name="Berlin A.M."/>
            <person name="Chapman S.B."/>
            <person name="Goldberg J."/>
            <person name="Griggs A."/>
            <person name="Gujja S."/>
            <person name="Hansen M."/>
            <person name="Howarth C."/>
            <person name="Imamovic A."/>
            <person name="Larimer J."/>
            <person name="McCowen C."/>
            <person name="Montmayeur A."/>
            <person name="Murphy C."/>
            <person name="Neiman D."/>
            <person name="Pearson M."/>
            <person name="Priest M."/>
            <person name="Roberts A."/>
            <person name="Saif S."/>
            <person name="Shea T."/>
            <person name="Sisk P."/>
            <person name="Sykes S."/>
            <person name="Wortman J."/>
            <person name="Nusbaum C."/>
            <person name="Birren B."/>
        </authorList>
    </citation>
    <scope>NUCLEOTIDE SEQUENCE [LARGE SCALE GENOMIC DNA]</scope>
    <source>
        <strain evidence="2 3">2_1_59BFAA</strain>
    </source>
</reference>
<gene>
    <name evidence="2" type="ORF">HMPREF9465_00942</name>
</gene>
<evidence type="ECO:0000313" key="3">
    <source>
        <dbReference type="Proteomes" id="UP000005835"/>
    </source>
</evidence>
<feature type="compositionally biased region" description="Low complexity" evidence="1">
    <location>
        <begin position="145"/>
        <end position="156"/>
    </location>
</feature>
<accession>K1KI77</accession>
<name>K1KI77_9BURK</name>
<sequence length="238" mass="22654">MAYSPTLWKRGDIITAERLNKVETGLQAAASVDIQSAQATTLAAGAPATAVIEGGVLKLGIPRGQTGAQGAAGAQGAKGDTGAQGAKGETGATPTITATATVDATVGTPKVTVSKGGTTTAPTFTFAFTGLKGATGAQGVAGATGAKGETGAAGAKGDQGERGAAGAAGKNGSCFRVSATALADSQTGIAATALTPTNAQLPYAVGDIVLDATTKKLYAVTAASGGTCSIGTALATLP</sequence>
<dbReference type="AlphaFoldDB" id="K1KI77"/>
<protein>
    <recommendedName>
        <fullName evidence="4">BclA C-terminal domain-containing protein</fullName>
    </recommendedName>
</protein>
<comment type="caution">
    <text evidence="2">The sequence shown here is derived from an EMBL/GenBank/DDBJ whole genome shotgun (WGS) entry which is preliminary data.</text>
</comment>